<proteinExistence type="predicted"/>
<dbReference type="Pfam" id="PF00266">
    <property type="entry name" value="Aminotran_5"/>
    <property type="match status" value="1"/>
</dbReference>
<keyword evidence="3" id="KW-0032">Aminotransferase</keyword>
<protein>
    <submittedName>
        <fullName evidence="3">Aminotransferase class V-fold PLP-dependent enzyme</fullName>
    </submittedName>
</protein>
<evidence type="ECO:0000313" key="4">
    <source>
        <dbReference type="Proteomes" id="UP000613030"/>
    </source>
</evidence>
<evidence type="ECO:0000313" key="3">
    <source>
        <dbReference type="EMBL" id="MBL0741672.1"/>
    </source>
</evidence>
<dbReference type="InterPro" id="IPR015422">
    <property type="entry name" value="PyrdxlP-dep_Trfase_small"/>
</dbReference>
<dbReference type="Gene3D" id="3.90.1150.10">
    <property type="entry name" value="Aspartate Aminotransferase, domain 1"/>
    <property type="match status" value="1"/>
</dbReference>
<keyword evidence="4" id="KW-1185">Reference proteome</keyword>
<dbReference type="GO" id="GO:0008483">
    <property type="term" value="F:transaminase activity"/>
    <property type="evidence" value="ECO:0007669"/>
    <property type="project" value="UniProtKB-KW"/>
</dbReference>
<comment type="caution">
    <text evidence="3">The sequence shown here is derived from an EMBL/GenBank/DDBJ whole genome shotgun (WGS) entry which is preliminary data.</text>
</comment>
<dbReference type="InterPro" id="IPR015421">
    <property type="entry name" value="PyrdxlP-dep_Trfase_major"/>
</dbReference>
<name>A0ABS1KR29_9BACT</name>
<reference evidence="3 4" key="1">
    <citation type="submission" date="2021-01" db="EMBL/GenBank/DDBJ databases">
        <title>Chryseolinea sp. Jin1 Genome sequencing and assembly.</title>
        <authorList>
            <person name="Kim I."/>
        </authorList>
    </citation>
    <scope>NUCLEOTIDE SEQUENCE [LARGE SCALE GENOMIC DNA]</scope>
    <source>
        <strain evidence="3 4">Jin1</strain>
    </source>
</reference>
<gene>
    <name evidence="3" type="ORF">JI741_10615</name>
</gene>
<dbReference type="InterPro" id="IPR015424">
    <property type="entry name" value="PyrdxlP-dep_Trfase"/>
</dbReference>
<accession>A0ABS1KR29</accession>
<dbReference type="Proteomes" id="UP000613030">
    <property type="component" value="Unassembled WGS sequence"/>
</dbReference>
<evidence type="ECO:0000256" key="1">
    <source>
        <dbReference type="ARBA" id="ARBA00022898"/>
    </source>
</evidence>
<dbReference type="PANTHER" id="PTHR43586:SF15">
    <property type="entry name" value="BLR3095 PROTEIN"/>
    <property type="match status" value="1"/>
</dbReference>
<dbReference type="InterPro" id="IPR000192">
    <property type="entry name" value="Aminotrans_V_dom"/>
</dbReference>
<dbReference type="EMBL" id="JAERRB010000003">
    <property type="protein sequence ID" value="MBL0741672.1"/>
    <property type="molecule type" value="Genomic_DNA"/>
</dbReference>
<evidence type="ECO:0000259" key="2">
    <source>
        <dbReference type="Pfam" id="PF00266"/>
    </source>
</evidence>
<dbReference type="SUPFAM" id="SSF53383">
    <property type="entry name" value="PLP-dependent transferases"/>
    <property type="match status" value="1"/>
</dbReference>
<dbReference type="PANTHER" id="PTHR43586">
    <property type="entry name" value="CYSTEINE DESULFURASE"/>
    <property type="match status" value="1"/>
</dbReference>
<keyword evidence="1" id="KW-0663">Pyridoxal phosphate</keyword>
<keyword evidence="3" id="KW-0808">Transferase</keyword>
<sequence length="359" mass="40355">MSPQLKDVEKAGLRSLRRKRNPGDIKPEDFFNDTEVLRKEFARLVNAPDPKRIVVVPSVSYGMANVARNLGIGRGQNIVIAAEQFPSNYYPWQRVCEETGAQIKAVAPPDVLAGRGKTWNTRILEAIDSNTKAVALGNVHWVDGTLFDLLAIRKRTREVGALLIIDGTQSVGALPFDVQSIQPDALVCAGYKWLLGPYSIGLAYYGEYFDNGTPIEESWMNRAGSENFSRLSQYNGDYQPGALRYEMGEHSNFMLVPMLQKSILQLNRWGVANIQEYCGHITHEAVNLLREKGFWIEDEDARSKHLFGIRLQGRDAEKIKALLQKNNIFVSFRGDAIRVAPNVYNTDKDLKKLATLLSR</sequence>
<dbReference type="Gene3D" id="3.40.640.10">
    <property type="entry name" value="Type I PLP-dependent aspartate aminotransferase-like (Major domain)"/>
    <property type="match status" value="1"/>
</dbReference>
<feature type="domain" description="Aminotransferase class V" evidence="2">
    <location>
        <begin position="34"/>
        <end position="334"/>
    </location>
</feature>
<organism evidence="3 4">
    <name type="scientific">Chryseolinea lacunae</name>
    <dbReference type="NCBI Taxonomy" id="2801331"/>
    <lineage>
        <taxon>Bacteria</taxon>
        <taxon>Pseudomonadati</taxon>
        <taxon>Bacteroidota</taxon>
        <taxon>Cytophagia</taxon>
        <taxon>Cytophagales</taxon>
        <taxon>Fulvivirgaceae</taxon>
        <taxon>Chryseolinea</taxon>
    </lineage>
</organism>